<comment type="caution">
    <text evidence="1">The sequence shown here is derived from an EMBL/GenBank/DDBJ whole genome shotgun (WGS) entry which is preliminary data.</text>
</comment>
<sequence length="28" mass="3204">MLHFRVVLNFCSGQLNSGRARQVKFAHS</sequence>
<evidence type="ECO:0000313" key="2">
    <source>
        <dbReference type="Proteomes" id="UP000699042"/>
    </source>
</evidence>
<evidence type="ECO:0000313" key="1">
    <source>
        <dbReference type="EMBL" id="KAG7050083.1"/>
    </source>
</evidence>
<organism evidence="1 2">
    <name type="scientific">Colletotrichum scovillei</name>
    <dbReference type="NCBI Taxonomy" id="1209932"/>
    <lineage>
        <taxon>Eukaryota</taxon>
        <taxon>Fungi</taxon>
        <taxon>Dikarya</taxon>
        <taxon>Ascomycota</taxon>
        <taxon>Pezizomycotina</taxon>
        <taxon>Sordariomycetes</taxon>
        <taxon>Hypocreomycetidae</taxon>
        <taxon>Glomerellales</taxon>
        <taxon>Glomerellaceae</taxon>
        <taxon>Colletotrichum</taxon>
        <taxon>Colletotrichum acutatum species complex</taxon>
    </lineage>
</organism>
<keyword evidence="2" id="KW-1185">Reference proteome</keyword>
<dbReference type="EMBL" id="JAESDN010000005">
    <property type="protein sequence ID" value="KAG7050083.1"/>
    <property type="molecule type" value="Genomic_DNA"/>
</dbReference>
<accession>A0A9P7R4J4</accession>
<reference evidence="1" key="1">
    <citation type="submission" date="2021-05" db="EMBL/GenBank/DDBJ databases">
        <title>Comparative genomics of three Colletotrichum scovillei strains and genetic complementation revealed genes involved fungal growth and virulence on chili pepper.</title>
        <authorList>
            <person name="Hsieh D.-K."/>
            <person name="Chuang S.-C."/>
            <person name="Chen C.-Y."/>
            <person name="Chao Y.-T."/>
            <person name="Lu M.-Y.J."/>
            <person name="Lee M.-H."/>
            <person name="Shih M.-C."/>
        </authorList>
    </citation>
    <scope>NUCLEOTIDE SEQUENCE</scope>
    <source>
        <strain evidence="1">Coll-153</strain>
    </source>
</reference>
<dbReference type="AlphaFoldDB" id="A0A9P7R4J4"/>
<dbReference type="Proteomes" id="UP000699042">
    <property type="component" value="Unassembled WGS sequence"/>
</dbReference>
<proteinExistence type="predicted"/>
<name>A0A9P7R4J4_9PEZI</name>
<protein>
    <submittedName>
        <fullName evidence="1">Uncharacterized protein</fullName>
    </submittedName>
</protein>
<gene>
    <name evidence="1" type="ORF">JMJ77_012837</name>
</gene>